<name>A0ABN9Y3N1_9DINO</name>
<evidence type="ECO:0000313" key="2">
    <source>
        <dbReference type="EMBL" id="CAK0907112.1"/>
    </source>
</evidence>
<dbReference type="Proteomes" id="UP001189429">
    <property type="component" value="Unassembled WGS sequence"/>
</dbReference>
<evidence type="ECO:0000256" key="1">
    <source>
        <dbReference type="SAM" id="MobiDB-lite"/>
    </source>
</evidence>
<reference evidence="2" key="1">
    <citation type="submission" date="2023-10" db="EMBL/GenBank/DDBJ databases">
        <authorList>
            <person name="Chen Y."/>
            <person name="Shah S."/>
            <person name="Dougan E. K."/>
            <person name="Thang M."/>
            <person name="Chan C."/>
        </authorList>
    </citation>
    <scope>NUCLEOTIDE SEQUENCE [LARGE SCALE GENOMIC DNA]</scope>
</reference>
<evidence type="ECO:0000313" key="3">
    <source>
        <dbReference type="Proteomes" id="UP001189429"/>
    </source>
</evidence>
<protein>
    <submittedName>
        <fullName evidence="2">Uncharacterized protein</fullName>
    </submittedName>
</protein>
<feature type="region of interest" description="Disordered" evidence="1">
    <location>
        <begin position="102"/>
        <end position="125"/>
    </location>
</feature>
<proteinExistence type="predicted"/>
<organism evidence="2 3">
    <name type="scientific">Prorocentrum cordatum</name>
    <dbReference type="NCBI Taxonomy" id="2364126"/>
    <lineage>
        <taxon>Eukaryota</taxon>
        <taxon>Sar</taxon>
        <taxon>Alveolata</taxon>
        <taxon>Dinophyceae</taxon>
        <taxon>Prorocentrales</taxon>
        <taxon>Prorocentraceae</taxon>
        <taxon>Prorocentrum</taxon>
    </lineage>
</organism>
<keyword evidence="3" id="KW-1185">Reference proteome</keyword>
<feature type="compositionally biased region" description="Basic and acidic residues" evidence="1">
    <location>
        <begin position="1"/>
        <end position="12"/>
    </location>
</feature>
<feature type="region of interest" description="Disordered" evidence="1">
    <location>
        <begin position="1"/>
        <end position="46"/>
    </location>
</feature>
<gene>
    <name evidence="2" type="ORF">PCOR1329_LOCUS82240</name>
</gene>
<comment type="caution">
    <text evidence="2">The sequence shown here is derived from an EMBL/GenBank/DDBJ whole genome shotgun (WGS) entry which is preliminary data.</text>
</comment>
<dbReference type="EMBL" id="CAUYUJ010021808">
    <property type="protein sequence ID" value="CAK0907112.1"/>
    <property type="molecule type" value="Genomic_DNA"/>
</dbReference>
<accession>A0ABN9Y3N1</accession>
<sequence length="125" mass="13006">MDTPEMRERVRWSEMNSPSPFPDTGDTGGSGGSAHPAPWEKAATAKPFGALEHLQALSAGTGDEQFQKSLFANMGEMPAPPPPDFSEVLGHLGAFSALGHPGGTTPAFNPDAPVFSMAPPPPPQV</sequence>